<keyword evidence="2" id="KW-1185">Reference proteome</keyword>
<accession>A0A5N5XC65</accession>
<protein>
    <submittedName>
        <fullName evidence="1">Uncharacterized protein</fullName>
    </submittedName>
</protein>
<evidence type="ECO:0000313" key="1">
    <source>
        <dbReference type="EMBL" id="KAB8077667.1"/>
    </source>
</evidence>
<dbReference type="Proteomes" id="UP000326565">
    <property type="component" value="Unassembled WGS sequence"/>
</dbReference>
<gene>
    <name evidence="1" type="ORF">BDV29DRAFT_167914</name>
</gene>
<dbReference type="AlphaFoldDB" id="A0A5N5XC65"/>
<name>A0A5N5XC65_9EURO</name>
<proteinExistence type="predicted"/>
<reference evidence="1 2" key="1">
    <citation type="submission" date="2019-04" db="EMBL/GenBank/DDBJ databases">
        <title>Friends and foes A comparative genomics study of 23 Aspergillus species from section Flavi.</title>
        <authorList>
            <consortium name="DOE Joint Genome Institute"/>
            <person name="Kjaerbolling I."/>
            <person name="Vesth T."/>
            <person name="Frisvad J.C."/>
            <person name="Nybo J.L."/>
            <person name="Theobald S."/>
            <person name="Kildgaard S."/>
            <person name="Isbrandt T."/>
            <person name="Kuo A."/>
            <person name="Sato A."/>
            <person name="Lyhne E.K."/>
            <person name="Kogle M.E."/>
            <person name="Wiebenga A."/>
            <person name="Kun R.S."/>
            <person name="Lubbers R.J."/>
            <person name="Makela M.R."/>
            <person name="Barry K."/>
            <person name="Chovatia M."/>
            <person name="Clum A."/>
            <person name="Daum C."/>
            <person name="Haridas S."/>
            <person name="He G."/>
            <person name="LaButti K."/>
            <person name="Lipzen A."/>
            <person name="Mondo S."/>
            <person name="Riley R."/>
            <person name="Salamov A."/>
            <person name="Simmons B.A."/>
            <person name="Magnuson J.K."/>
            <person name="Henrissat B."/>
            <person name="Mortensen U.H."/>
            <person name="Larsen T.O."/>
            <person name="Devries R.P."/>
            <person name="Grigoriev I.V."/>
            <person name="Machida M."/>
            <person name="Baker S.E."/>
            <person name="Andersen M.R."/>
        </authorList>
    </citation>
    <scope>NUCLEOTIDE SEQUENCE [LARGE SCALE GENOMIC DNA]</scope>
    <source>
        <strain evidence="1 2">CBS 151.66</strain>
    </source>
</reference>
<evidence type="ECO:0000313" key="2">
    <source>
        <dbReference type="Proteomes" id="UP000326565"/>
    </source>
</evidence>
<sequence length="57" mass="7003">MTHENLRLNCLRLRQHHYHHYEIMSRRKTLYNIGKPHMCHRNNLGTCRISCRLKCSK</sequence>
<dbReference type="EMBL" id="ML732166">
    <property type="protein sequence ID" value="KAB8077667.1"/>
    <property type="molecule type" value="Genomic_DNA"/>
</dbReference>
<organism evidence="1 2">
    <name type="scientific">Aspergillus leporis</name>
    <dbReference type="NCBI Taxonomy" id="41062"/>
    <lineage>
        <taxon>Eukaryota</taxon>
        <taxon>Fungi</taxon>
        <taxon>Dikarya</taxon>
        <taxon>Ascomycota</taxon>
        <taxon>Pezizomycotina</taxon>
        <taxon>Eurotiomycetes</taxon>
        <taxon>Eurotiomycetidae</taxon>
        <taxon>Eurotiales</taxon>
        <taxon>Aspergillaceae</taxon>
        <taxon>Aspergillus</taxon>
        <taxon>Aspergillus subgen. Circumdati</taxon>
    </lineage>
</organism>